<gene>
    <name evidence="2" type="ORF">PHLGIDRAFT_116091</name>
</gene>
<sequence>MEQPVLKANGKTLASGKDTTINGPLIAAISFLQDGKCGANGERCTLVETTLKDPTPGQPGSGSSTDISLIPPLKFSETASFKYTNAGCKGEGKTCTKPDCKDAFHKPDDTHVQVACQGKNVGLEISFC</sequence>
<evidence type="ECO:0000256" key="1">
    <source>
        <dbReference type="SAM" id="MobiDB-lite"/>
    </source>
</evidence>
<dbReference type="Proteomes" id="UP000053257">
    <property type="component" value="Unassembled WGS sequence"/>
</dbReference>
<dbReference type="HOGENOM" id="CLU_118873_1_0_1"/>
<dbReference type="STRING" id="745531.A0A0C3SDL8"/>
<reference evidence="2 3" key="1">
    <citation type="journal article" date="2014" name="PLoS Genet.">
        <title>Analysis of the Phlebiopsis gigantea genome, transcriptome and secretome provides insight into its pioneer colonization strategies of wood.</title>
        <authorList>
            <person name="Hori C."/>
            <person name="Ishida T."/>
            <person name="Igarashi K."/>
            <person name="Samejima M."/>
            <person name="Suzuki H."/>
            <person name="Master E."/>
            <person name="Ferreira P."/>
            <person name="Ruiz-Duenas F.J."/>
            <person name="Held B."/>
            <person name="Canessa P."/>
            <person name="Larrondo L.F."/>
            <person name="Schmoll M."/>
            <person name="Druzhinina I.S."/>
            <person name="Kubicek C.P."/>
            <person name="Gaskell J.A."/>
            <person name="Kersten P."/>
            <person name="St John F."/>
            <person name="Glasner J."/>
            <person name="Sabat G."/>
            <person name="Splinter BonDurant S."/>
            <person name="Syed K."/>
            <person name="Yadav J."/>
            <person name="Mgbeahuruike A.C."/>
            <person name="Kovalchuk A."/>
            <person name="Asiegbu F.O."/>
            <person name="Lackner G."/>
            <person name="Hoffmeister D."/>
            <person name="Rencoret J."/>
            <person name="Gutierrez A."/>
            <person name="Sun H."/>
            <person name="Lindquist E."/>
            <person name="Barry K."/>
            <person name="Riley R."/>
            <person name="Grigoriev I.V."/>
            <person name="Henrissat B."/>
            <person name="Kues U."/>
            <person name="Berka R.M."/>
            <person name="Martinez A.T."/>
            <person name="Covert S.F."/>
            <person name="Blanchette R.A."/>
            <person name="Cullen D."/>
        </authorList>
    </citation>
    <scope>NUCLEOTIDE SEQUENCE [LARGE SCALE GENOMIC DNA]</scope>
    <source>
        <strain evidence="2 3">11061_1 CR5-6</strain>
    </source>
</reference>
<accession>A0A0C3SDL8</accession>
<keyword evidence="3" id="KW-1185">Reference proteome</keyword>
<name>A0A0C3SDL8_PHLG1</name>
<evidence type="ECO:0008006" key="4">
    <source>
        <dbReference type="Google" id="ProtNLM"/>
    </source>
</evidence>
<evidence type="ECO:0000313" key="2">
    <source>
        <dbReference type="EMBL" id="KIP09770.1"/>
    </source>
</evidence>
<organism evidence="2 3">
    <name type="scientific">Phlebiopsis gigantea (strain 11061_1 CR5-6)</name>
    <name type="common">White-rot fungus</name>
    <name type="synonym">Peniophora gigantea</name>
    <dbReference type="NCBI Taxonomy" id="745531"/>
    <lineage>
        <taxon>Eukaryota</taxon>
        <taxon>Fungi</taxon>
        <taxon>Dikarya</taxon>
        <taxon>Basidiomycota</taxon>
        <taxon>Agaricomycotina</taxon>
        <taxon>Agaricomycetes</taxon>
        <taxon>Polyporales</taxon>
        <taxon>Phanerochaetaceae</taxon>
        <taxon>Phlebiopsis</taxon>
    </lineage>
</organism>
<proteinExistence type="predicted"/>
<protein>
    <recommendedName>
        <fullName evidence="4">Glycopeptide</fullName>
    </recommendedName>
</protein>
<dbReference type="OrthoDB" id="3342934at2759"/>
<evidence type="ECO:0000313" key="3">
    <source>
        <dbReference type="Proteomes" id="UP000053257"/>
    </source>
</evidence>
<dbReference type="AlphaFoldDB" id="A0A0C3SDL8"/>
<dbReference type="EMBL" id="KN840462">
    <property type="protein sequence ID" value="KIP09770.1"/>
    <property type="molecule type" value="Genomic_DNA"/>
</dbReference>
<feature type="region of interest" description="Disordered" evidence="1">
    <location>
        <begin position="50"/>
        <end position="69"/>
    </location>
</feature>